<protein>
    <submittedName>
        <fullName evidence="3">Uncharacterized protein</fullName>
    </submittedName>
</protein>
<keyword evidence="2" id="KW-1133">Transmembrane helix</keyword>
<accession>A0A3B1CCU2</accession>
<sequence length="89" mass="9787">MSNKRTAEERLSEKAKKVTPSSASGIAREKSPTHAPVTIIGKYHNTHTPHPLHILAKILGLIFVTETIIMMFLSSFTMPGTPFTWVADA</sequence>
<feature type="compositionally biased region" description="Basic and acidic residues" evidence="1">
    <location>
        <begin position="1"/>
        <end position="16"/>
    </location>
</feature>
<keyword evidence="2" id="KW-0472">Membrane</keyword>
<proteinExistence type="predicted"/>
<name>A0A3B1CCU2_9ZZZZ</name>
<organism evidence="3">
    <name type="scientific">hydrothermal vent metagenome</name>
    <dbReference type="NCBI Taxonomy" id="652676"/>
    <lineage>
        <taxon>unclassified sequences</taxon>
        <taxon>metagenomes</taxon>
        <taxon>ecological metagenomes</taxon>
    </lineage>
</organism>
<gene>
    <name evidence="3" type="ORF">MNBD_NITROSPINAE01-211</name>
</gene>
<keyword evidence="2" id="KW-0812">Transmembrane</keyword>
<reference evidence="3" key="1">
    <citation type="submission" date="2018-06" db="EMBL/GenBank/DDBJ databases">
        <authorList>
            <person name="Zhirakovskaya E."/>
        </authorList>
    </citation>
    <scope>NUCLEOTIDE SEQUENCE</scope>
</reference>
<feature type="region of interest" description="Disordered" evidence="1">
    <location>
        <begin position="1"/>
        <end position="33"/>
    </location>
</feature>
<evidence type="ECO:0000256" key="1">
    <source>
        <dbReference type="SAM" id="MobiDB-lite"/>
    </source>
</evidence>
<dbReference type="EMBL" id="UOGC01000029">
    <property type="protein sequence ID" value="VAX16495.1"/>
    <property type="molecule type" value="Genomic_DNA"/>
</dbReference>
<dbReference type="AlphaFoldDB" id="A0A3B1CCU2"/>
<evidence type="ECO:0000313" key="3">
    <source>
        <dbReference type="EMBL" id="VAX16495.1"/>
    </source>
</evidence>
<feature type="transmembrane region" description="Helical" evidence="2">
    <location>
        <begin position="54"/>
        <end position="76"/>
    </location>
</feature>
<evidence type="ECO:0000256" key="2">
    <source>
        <dbReference type="SAM" id="Phobius"/>
    </source>
</evidence>
<feature type="non-terminal residue" evidence="3">
    <location>
        <position position="89"/>
    </location>
</feature>